<sequence>MSMTFPLLACLAAHCDDLDRTAEGTLIRFPEDLQPAYHSANCIATHLPRAVQKADARDASALSPVFADILDTILARTKTLSTAMAQFASRGEGQSPPTSAHVESAHEILSQTIDIGAAVRVANTIFRGIAWKWVDLMILVRHSVSSSSSIVQLRRCLLTLSSSS</sequence>
<evidence type="ECO:0000313" key="1">
    <source>
        <dbReference type="EMBL" id="TEA10400.1"/>
    </source>
</evidence>
<protein>
    <submittedName>
        <fullName evidence="1">Uncharacterized protein</fullName>
    </submittedName>
</protein>
<gene>
    <name evidence="1" type="ORF">C8034_v009644</name>
</gene>
<reference evidence="1 2" key="1">
    <citation type="submission" date="2018-11" db="EMBL/GenBank/DDBJ databases">
        <title>Genome sequence and assembly of Colletotrichum sidae.</title>
        <authorList>
            <person name="Gan P."/>
            <person name="Shirasu K."/>
        </authorList>
    </citation>
    <scope>NUCLEOTIDE SEQUENCE [LARGE SCALE GENOMIC DNA]</scope>
    <source>
        <strain evidence="1 2">CBS 518.97</strain>
    </source>
</reference>
<evidence type="ECO:0000313" key="2">
    <source>
        <dbReference type="Proteomes" id="UP000295604"/>
    </source>
</evidence>
<dbReference type="Proteomes" id="UP000295604">
    <property type="component" value="Unassembled WGS sequence"/>
</dbReference>
<name>A0A4R8T1G2_9PEZI</name>
<accession>A0A4R8T1G2</accession>
<dbReference type="EMBL" id="QAPF01000590">
    <property type="protein sequence ID" value="TEA10400.1"/>
    <property type="molecule type" value="Genomic_DNA"/>
</dbReference>
<proteinExistence type="predicted"/>
<dbReference type="AlphaFoldDB" id="A0A4R8T1G2"/>
<comment type="caution">
    <text evidence="1">The sequence shown here is derived from an EMBL/GenBank/DDBJ whole genome shotgun (WGS) entry which is preliminary data.</text>
</comment>
<organism evidence="1 2">
    <name type="scientific">Colletotrichum sidae</name>
    <dbReference type="NCBI Taxonomy" id="1347389"/>
    <lineage>
        <taxon>Eukaryota</taxon>
        <taxon>Fungi</taxon>
        <taxon>Dikarya</taxon>
        <taxon>Ascomycota</taxon>
        <taxon>Pezizomycotina</taxon>
        <taxon>Sordariomycetes</taxon>
        <taxon>Hypocreomycetidae</taxon>
        <taxon>Glomerellales</taxon>
        <taxon>Glomerellaceae</taxon>
        <taxon>Colletotrichum</taxon>
        <taxon>Colletotrichum orbiculare species complex</taxon>
    </lineage>
</organism>
<keyword evidence="2" id="KW-1185">Reference proteome</keyword>